<evidence type="ECO:0000313" key="2">
    <source>
        <dbReference type="EMBL" id="OCH98861.1"/>
    </source>
</evidence>
<comment type="caution">
    <text evidence="1">The sequence shown here is derived from an EMBL/GenBank/DDBJ whole genome shotgun (WGS) entry which is preliminary data.</text>
</comment>
<dbReference type="PATRIC" id="fig|455.5.peg.1489"/>
<evidence type="ECO:0000313" key="4">
    <source>
        <dbReference type="Proteomes" id="UP000093336"/>
    </source>
</evidence>
<dbReference type="InterPro" id="IPR044887">
    <property type="entry name" value="SoDot-IcmSS_sf"/>
</dbReference>
<dbReference type="STRING" id="455.Ljam_1407"/>
<dbReference type="OrthoDB" id="5642346at2"/>
<dbReference type="Gene3D" id="1.20.1440.330">
    <property type="match status" value="1"/>
</dbReference>
<dbReference type="AlphaFoldDB" id="A0A0W0UHK1"/>
<gene>
    <name evidence="2" type="ORF">A8135_08845</name>
    <name evidence="1" type="ORF">Ljam_1407</name>
</gene>
<dbReference type="Proteomes" id="UP000054715">
    <property type="component" value="Unassembled WGS sequence"/>
</dbReference>
<keyword evidence="4" id="KW-1185">Reference proteome</keyword>
<reference evidence="2 4" key="2">
    <citation type="submission" date="2016-05" db="EMBL/GenBank/DDBJ databases">
        <authorList>
            <person name="Prochazka B."/>
            <person name="Indra A."/>
            <person name="Hasenberger P."/>
            <person name="Blaschitz M."/>
            <person name="Wagner L."/>
            <person name="Wewalka G."/>
            <person name="Sorschag S."/>
            <person name="Schmid D."/>
            <person name="Ruppitsch W."/>
        </authorList>
    </citation>
    <scope>NUCLEOTIDE SEQUENCE [LARGE SCALE GENOMIC DNA]</scope>
    <source>
        <strain evidence="2 4">974010_12</strain>
    </source>
</reference>
<dbReference type="Proteomes" id="UP000093336">
    <property type="component" value="Unassembled WGS sequence"/>
</dbReference>
<dbReference type="EMBL" id="LNYG01000013">
    <property type="protein sequence ID" value="KTD07212.1"/>
    <property type="molecule type" value="Genomic_DNA"/>
</dbReference>
<evidence type="ECO:0000313" key="1">
    <source>
        <dbReference type="EMBL" id="KTD07212.1"/>
    </source>
</evidence>
<accession>A0A0W0UHK1</accession>
<proteinExistence type="predicted"/>
<protein>
    <submittedName>
        <fullName evidence="1">Substrate of the Dot/Icm secretion system</fullName>
    </submittedName>
</protein>
<organism evidence="1 3">
    <name type="scientific">Legionella jamestowniensis</name>
    <dbReference type="NCBI Taxonomy" id="455"/>
    <lineage>
        <taxon>Bacteria</taxon>
        <taxon>Pseudomonadati</taxon>
        <taxon>Pseudomonadota</taxon>
        <taxon>Gammaproteobacteria</taxon>
        <taxon>Legionellales</taxon>
        <taxon>Legionellaceae</taxon>
        <taxon>Legionella</taxon>
    </lineage>
</organism>
<evidence type="ECO:0000313" key="3">
    <source>
        <dbReference type="Proteomes" id="UP000054715"/>
    </source>
</evidence>
<reference evidence="1 3" key="1">
    <citation type="submission" date="2015-11" db="EMBL/GenBank/DDBJ databases">
        <title>Genomic analysis of 38 Legionella species identifies large and diverse effector repertoires.</title>
        <authorList>
            <person name="Burstein D."/>
            <person name="Amaro F."/>
            <person name="Zusman T."/>
            <person name="Lifshitz Z."/>
            <person name="Cohen O."/>
            <person name="Gilbert J.A."/>
            <person name="Pupko T."/>
            <person name="Shuman H.A."/>
            <person name="Segal G."/>
        </authorList>
    </citation>
    <scope>NUCLEOTIDE SEQUENCE [LARGE SCALE GENOMIC DNA]</scope>
    <source>
        <strain evidence="1 3">JA-26-G1-E2</strain>
    </source>
</reference>
<name>A0A0W0UHK1_9GAMM</name>
<sequence>MGYKPPGYRDLHTNTNMLHDYFNKLINRYIPPSYEQMRQKISSLETKYNSKIRKKSGLLVSTTPELRRDQVACIYQLLSKLQLEGEVPKINNMQRILLGAVIYRYLRIKKSYGDGWGLYSMFGYTPDDNCTIYQILEEDFEFKKRKLDDATIATCCEAYKAYLEQELVSATGEKQKVGDQFPYIQDDKGFYKKLGKIINEARENAREVIAQLQIISFVQSAAASLREMDNTALDVLPKFTTLVSTKLTKKLDKRLTSEELTELLNSMHPALNETTKEILKLGLPQSVSAQGVFTKVIIPNSSPIRTEEKYISFQQYVEEALIMNGQYAVLGAYVLALSCCKTKARELKDALNHAIAAQGFNQLDVDTKRWGLTAFHNYVTIPGISPINYKCWHPDTGYEHMDRELEQQLNRLSHVQEEEEVVPTIF</sequence>
<dbReference type="RefSeq" id="WP_058449418.1">
    <property type="nucleotide sequence ID" value="NZ_CAAAJF010000007.1"/>
</dbReference>
<dbReference type="EMBL" id="LYOZ01000003">
    <property type="protein sequence ID" value="OCH98861.1"/>
    <property type="molecule type" value="Genomic_DNA"/>
</dbReference>